<dbReference type="GO" id="GO:0120147">
    <property type="term" value="F:formylglycine-generating oxidase activity"/>
    <property type="evidence" value="ECO:0007669"/>
    <property type="project" value="TreeGrafter"/>
</dbReference>
<dbReference type="AlphaFoldDB" id="A0A2D1U3G8"/>
<dbReference type="InterPro" id="IPR042095">
    <property type="entry name" value="SUMF_sf"/>
</dbReference>
<dbReference type="EMBL" id="CP024091">
    <property type="protein sequence ID" value="ATP56128.1"/>
    <property type="molecule type" value="Genomic_DNA"/>
</dbReference>
<accession>A0A2D1U3G8</accession>
<organism evidence="2 3">
    <name type="scientific">Pedobacter ginsengisoli</name>
    <dbReference type="NCBI Taxonomy" id="363852"/>
    <lineage>
        <taxon>Bacteria</taxon>
        <taxon>Pseudomonadati</taxon>
        <taxon>Bacteroidota</taxon>
        <taxon>Sphingobacteriia</taxon>
        <taxon>Sphingobacteriales</taxon>
        <taxon>Sphingobacteriaceae</taxon>
        <taxon>Pedobacter</taxon>
    </lineage>
</organism>
<dbReference type="InterPro" id="IPR016187">
    <property type="entry name" value="CTDL_fold"/>
</dbReference>
<feature type="domain" description="Sulfatase-modifying factor enzyme-like" evidence="1">
    <location>
        <begin position="84"/>
        <end position="390"/>
    </location>
</feature>
<dbReference type="PANTHER" id="PTHR23150">
    <property type="entry name" value="SULFATASE MODIFYING FACTOR 1, 2"/>
    <property type="match status" value="1"/>
</dbReference>
<evidence type="ECO:0000259" key="1">
    <source>
        <dbReference type="Pfam" id="PF03781"/>
    </source>
</evidence>
<dbReference type="PROSITE" id="PS51257">
    <property type="entry name" value="PROKAR_LIPOPROTEIN"/>
    <property type="match status" value="1"/>
</dbReference>
<reference evidence="2 3" key="1">
    <citation type="submission" date="2017-10" db="EMBL/GenBank/DDBJ databases">
        <title>Whole genome of Pedobacter ginsengisoli T01R-27 isolated from tomato rhizosphere.</title>
        <authorList>
            <person name="Weon H.-Y."/>
            <person name="Lee S.A."/>
            <person name="Sang M.K."/>
            <person name="Song J."/>
        </authorList>
    </citation>
    <scope>NUCLEOTIDE SEQUENCE [LARGE SCALE GENOMIC DNA]</scope>
    <source>
        <strain evidence="2 3">T01R-27</strain>
    </source>
</reference>
<dbReference type="OrthoDB" id="9773278at2"/>
<keyword evidence="3" id="KW-1185">Reference proteome</keyword>
<dbReference type="PANTHER" id="PTHR23150:SF19">
    <property type="entry name" value="FORMYLGLYCINE-GENERATING ENZYME"/>
    <property type="match status" value="1"/>
</dbReference>
<dbReference type="InterPro" id="IPR051043">
    <property type="entry name" value="Sulfatase_Mod_Factor_Kinase"/>
</dbReference>
<evidence type="ECO:0000313" key="3">
    <source>
        <dbReference type="Proteomes" id="UP000223749"/>
    </source>
</evidence>
<gene>
    <name evidence="2" type="ORF">CPT03_06450</name>
</gene>
<dbReference type="SUPFAM" id="SSF56436">
    <property type="entry name" value="C-type lectin-like"/>
    <property type="match status" value="1"/>
</dbReference>
<dbReference type="KEGG" id="pgs:CPT03_06450"/>
<evidence type="ECO:0000313" key="2">
    <source>
        <dbReference type="EMBL" id="ATP56128.1"/>
    </source>
</evidence>
<sequence>MDKVNFTIKVSPLFAKNYSSKRPLLLLPIFLVLSCNPINKSEGTNTANLNKAESCSDNLPSRYGIAMHSQQDSLLSSTSRSSVKGMKWIPAGTFLMGATDNEGRTDEYPSHLVKLDGFWMDEKEVTNAEFTQFVKATGYKTVAERTPDWEEIKKQLPAGTPKPSEDLLVAASLTFNPPSRPVPLHDASQWWAWTPGADWKHPEGPKSNLKGRDNYPVTQVCWEDANAYAKWAGKRLPTEAEWEYAARGGQKNTIYPWGNEQVEIGKPKANTWQGSFPDKNTDWDGYHGLAPTGSFPANAYGLFDMAGNVWEWVSDWYTNDYYESLKAKTVINPKGPTTSFDPDEPTVPKKVTRGGSFMCNSSYCKGYRVTARMKSSPDTGLQNTGFRCVKSKSGSEK</sequence>
<name>A0A2D1U3G8_9SPHI</name>
<dbReference type="Proteomes" id="UP000223749">
    <property type="component" value="Chromosome"/>
</dbReference>
<proteinExistence type="predicted"/>
<dbReference type="Gene3D" id="3.90.1580.10">
    <property type="entry name" value="paralog of FGE (formylglycine-generating enzyme)"/>
    <property type="match status" value="1"/>
</dbReference>
<dbReference type="InterPro" id="IPR005532">
    <property type="entry name" value="SUMF_dom"/>
</dbReference>
<dbReference type="Pfam" id="PF03781">
    <property type="entry name" value="FGE-sulfatase"/>
    <property type="match status" value="1"/>
</dbReference>
<protein>
    <submittedName>
        <fullName evidence="2">Sulfatase</fullName>
    </submittedName>
</protein>